<accession>A0A7W3P763</accession>
<dbReference type="RefSeq" id="WP_182561240.1">
    <property type="nucleotide sequence ID" value="NZ_JACGWT010000005.1"/>
</dbReference>
<dbReference type="Pfam" id="PF07729">
    <property type="entry name" value="FCD"/>
    <property type="match status" value="1"/>
</dbReference>
<reference evidence="6 7" key="1">
    <citation type="submission" date="2020-07" db="EMBL/GenBank/DDBJ databases">
        <title>Sequencing the genomes of 1000 actinobacteria strains.</title>
        <authorList>
            <person name="Klenk H.-P."/>
        </authorList>
    </citation>
    <scope>NUCLEOTIDE SEQUENCE [LARGE SCALE GENOMIC DNA]</scope>
    <source>
        <strain evidence="6 7">DSM 100723</strain>
    </source>
</reference>
<dbReference type="PROSITE" id="PS50949">
    <property type="entry name" value="HTH_GNTR"/>
    <property type="match status" value="1"/>
</dbReference>
<gene>
    <name evidence="6" type="ORF">FHX74_003281</name>
</gene>
<dbReference type="Proteomes" id="UP000523079">
    <property type="component" value="Unassembled WGS sequence"/>
</dbReference>
<evidence type="ECO:0000259" key="5">
    <source>
        <dbReference type="PROSITE" id="PS50949"/>
    </source>
</evidence>
<dbReference type="SMART" id="SM00895">
    <property type="entry name" value="FCD"/>
    <property type="match status" value="1"/>
</dbReference>
<dbReference type="PANTHER" id="PTHR43537">
    <property type="entry name" value="TRANSCRIPTIONAL REGULATOR, GNTR FAMILY"/>
    <property type="match status" value="1"/>
</dbReference>
<dbReference type="InterPro" id="IPR008920">
    <property type="entry name" value="TF_FadR/GntR_C"/>
</dbReference>
<evidence type="ECO:0000313" key="7">
    <source>
        <dbReference type="Proteomes" id="UP000523079"/>
    </source>
</evidence>
<dbReference type="InterPro" id="IPR036390">
    <property type="entry name" value="WH_DNA-bd_sf"/>
</dbReference>
<dbReference type="CDD" id="cd07377">
    <property type="entry name" value="WHTH_GntR"/>
    <property type="match status" value="1"/>
</dbReference>
<sequence>MVTIPAANRTPVLESAAVTDVAIGKIKQMITSGELAPGDKLPREADLAVRLGLSRSSLREAVKALSLMRVLDVRQGAGTYVTSLEPSMLLGAMEFLVDFHTDDSVLQFLQVRRILESAAAALASQAMTEADLDALDVHLALLSDDTSVDAMVAHDLEFHRLMVAGSGNTVLMSLLDGISGPIQRARLWRGVTELNVRQRTASEHATVVRALRSRQPDVAAAAIAVHIAGVEQWLRTGPGYGANGRPVPERPVPERPAERPVA</sequence>
<evidence type="ECO:0000256" key="2">
    <source>
        <dbReference type="ARBA" id="ARBA00023125"/>
    </source>
</evidence>
<keyword evidence="2" id="KW-0238">DNA-binding</keyword>
<dbReference type="Gene3D" id="1.10.10.10">
    <property type="entry name" value="Winged helix-like DNA-binding domain superfamily/Winged helix DNA-binding domain"/>
    <property type="match status" value="1"/>
</dbReference>
<dbReference type="SUPFAM" id="SSF46785">
    <property type="entry name" value="Winged helix' DNA-binding domain"/>
    <property type="match status" value="1"/>
</dbReference>
<dbReference type="InterPro" id="IPR036388">
    <property type="entry name" value="WH-like_DNA-bd_sf"/>
</dbReference>
<keyword evidence="3" id="KW-0804">Transcription</keyword>
<evidence type="ECO:0000256" key="1">
    <source>
        <dbReference type="ARBA" id="ARBA00023015"/>
    </source>
</evidence>
<dbReference type="PANTHER" id="PTHR43537:SF5">
    <property type="entry name" value="UXU OPERON TRANSCRIPTIONAL REGULATOR"/>
    <property type="match status" value="1"/>
</dbReference>
<dbReference type="SMART" id="SM00345">
    <property type="entry name" value="HTH_GNTR"/>
    <property type="match status" value="1"/>
</dbReference>
<dbReference type="Pfam" id="PF00392">
    <property type="entry name" value="GntR"/>
    <property type="match status" value="1"/>
</dbReference>
<organism evidence="6 7">
    <name type="scientific">Microlunatus kandeliicorticis</name>
    <dbReference type="NCBI Taxonomy" id="1759536"/>
    <lineage>
        <taxon>Bacteria</taxon>
        <taxon>Bacillati</taxon>
        <taxon>Actinomycetota</taxon>
        <taxon>Actinomycetes</taxon>
        <taxon>Propionibacteriales</taxon>
        <taxon>Propionibacteriaceae</taxon>
        <taxon>Microlunatus</taxon>
    </lineage>
</organism>
<keyword evidence="1" id="KW-0805">Transcription regulation</keyword>
<dbReference type="EMBL" id="JACGWT010000005">
    <property type="protein sequence ID" value="MBA8795645.1"/>
    <property type="molecule type" value="Genomic_DNA"/>
</dbReference>
<dbReference type="SUPFAM" id="SSF48008">
    <property type="entry name" value="GntR ligand-binding domain-like"/>
    <property type="match status" value="1"/>
</dbReference>
<keyword evidence="6" id="KW-0670">Pyruvate</keyword>
<feature type="compositionally biased region" description="Basic and acidic residues" evidence="4">
    <location>
        <begin position="247"/>
        <end position="262"/>
    </location>
</feature>
<evidence type="ECO:0000256" key="4">
    <source>
        <dbReference type="SAM" id="MobiDB-lite"/>
    </source>
</evidence>
<dbReference type="GO" id="GO:0003700">
    <property type="term" value="F:DNA-binding transcription factor activity"/>
    <property type="evidence" value="ECO:0007669"/>
    <property type="project" value="InterPro"/>
</dbReference>
<keyword evidence="7" id="KW-1185">Reference proteome</keyword>
<dbReference type="Gene3D" id="1.20.120.530">
    <property type="entry name" value="GntR ligand-binding domain-like"/>
    <property type="match status" value="1"/>
</dbReference>
<dbReference type="InterPro" id="IPR000524">
    <property type="entry name" value="Tscrpt_reg_HTH_GntR"/>
</dbReference>
<protein>
    <submittedName>
        <fullName evidence="6">GntR family transcriptional repressor for pyruvate dehydrogenase complex</fullName>
    </submittedName>
</protein>
<feature type="region of interest" description="Disordered" evidence="4">
    <location>
        <begin position="239"/>
        <end position="262"/>
    </location>
</feature>
<dbReference type="AlphaFoldDB" id="A0A7W3P763"/>
<feature type="domain" description="HTH gntR-type" evidence="5">
    <location>
        <begin position="16"/>
        <end position="84"/>
    </location>
</feature>
<name>A0A7W3P763_9ACTN</name>
<comment type="caution">
    <text evidence="6">The sequence shown here is derived from an EMBL/GenBank/DDBJ whole genome shotgun (WGS) entry which is preliminary data.</text>
</comment>
<dbReference type="InterPro" id="IPR011711">
    <property type="entry name" value="GntR_C"/>
</dbReference>
<proteinExistence type="predicted"/>
<evidence type="ECO:0000313" key="6">
    <source>
        <dbReference type="EMBL" id="MBA8795645.1"/>
    </source>
</evidence>
<evidence type="ECO:0000256" key="3">
    <source>
        <dbReference type="ARBA" id="ARBA00023163"/>
    </source>
</evidence>
<dbReference type="GO" id="GO:0003677">
    <property type="term" value="F:DNA binding"/>
    <property type="evidence" value="ECO:0007669"/>
    <property type="project" value="UniProtKB-KW"/>
</dbReference>